<evidence type="ECO:0000313" key="10">
    <source>
        <dbReference type="EMBL" id="HIU27963.1"/>
    </source>
</evidence>
<evidence type="ECO:0000256" key="4">
    <source>
        <dbReference type="ARBA" id="ARBA00022801"/>
    </source>
</evidence>
<dbReference type="Pfam" id="PF07085">
    <property type="entry name" value="DRTGG"/>
    <property type="match status" value="1"/>
</dbReference>
<dbReference type="InterPro" id="IPR028979">
    <property type="entry name" value="Ser_kin/Pase_Hpr-like_N_sf"/>
</dbReference>
<dbReference type="SMART" id="SM00116">
    <property type="entry name" value="CBS"/>
    <property type="match status" value="2"/>
</dbReference>
<dbReference type="InterPro" id="IPR046342">
    <property type="entry name" value="CBS_dom_sf"/>
</dbReference>
<dbReference type="NCBIfam" id="NF003877">
    <property type="entry name" value="PRK05427.1"/>
    <property type="match status" value="1"/>
</dbReference>
<dbReference type="GO" id="GO:0005737">
    <property type="term" value="C:cytoplasm"/>
    <property type="evidence" value="ECO:0007669"/>
    <property type="project" value="InterPro"/>
</dbReference>
<dbReference type="AlphaFoldDB" id="A0A9D1I688"/>
<dbReference type="SMART" id="SM01131">
    <property type="entry name" value="DHHA2"/>
    <property type="match status" value="1"/>
</dbReference>
<dbReference type="SUPFAM" id="SSF64182">
    <property type="entry name" value="DHH phosphoesterases"/>
    <property type="match status" value="1"/>
</dbReference>
<name>A0A9D1I688_9FIRM</name>
<dbReference type="SUPFAM" id="SSF54631">
    <property type="entry name" value="CBS-domain pair"/>
    <property type="match status" value="1"/>
</dbReference>
<reference evidence="10" key="2">
    <citation type="journal article" date="2021" name="PeerJ">
        <title>Extensive microbial diversity within the chicken gut microbiome revealed by metagenomics and culture.</title>
        <authorList>
            <person name="Gilroy R."/>
            <person name="Ravi A."/>
            <person name="Getino M."/>
            <person name="Pursley I."/>
            <person name="Horton D.L."/>
            <person name="Alikhan N.F."/>
            <person name="Baker D."/>
            <person name="Gharbi K."/>
            <person name="Hall N."/>
            <person name="Watson M."/>
            <person name="Adriaenssens E.M."/>
            <person name="Foster-Nyarko E."/>
            <person name="Jarju S."/>
            <person name="Secka A."/>
            <person name="Antonio M."/>
            <person name="Oren A."/>
            <person name="Chaudhuri R.R."/>
            <person name="La Ragione R."/>
            <person name="Hildebrand F."/>
            <person name="Pallen M.J."/>
        </authorList>
    </citation>
    <scope>NUCLEOTIDE SEQUENCE</scope>
    <source>
        <strain evidence="10">11300</strain>
    </source>
</reference>
<evidence type="ECO:0000256" key="7">
    <source>
        <dbReference type="ARBA" id="ARBA00047820"/>
    </source>
</evidence>
<comment type="catalytic activity">
    <reaction evidence="7">
        <text>diphosphate + H2O = 2 phosphate + H(+)</text>
        <dbReference type="Rhea" id="RHEA:24576"/>
        <dbReference type="ChEBI" id="CHEBI:15377"/>
        <dbReference type="ChEBI" id="CHEBI:15378"/>
        <dbReference type="ChEBI" id="CHEBI:33019"/>
        <dbReference type="ChEBI" id="CHEBI:43474"/>
        <dbReference type="EC" id="3.6.1.1"/>
    </reaction>
</comment>
<comment type="cofactor">
    <cofactor evidence="1">
        <name>Mn(2+)</name>
        <dbReference type="ChEBI" id="CHEBI:29035"/>
    </cofactor>
</comment>
<protein>
    <recommendedName>
        <fullName evidence="2">inorganic diphosphatase</fullName>
        <ecNumber evidence="2">3.6.1.1</ecNumber>
    </recommendedName>
    <alternativeName>
        <fullName evidence="6">Pyrophosphate phospho-hydrolase</fullName>
    </alternativeName>
</protein>
<dbReference type="PANTHER" id="PTHR12112">
    <property type="entry name" value="BNIP - RELATED"/>
    <property type="match status" value="1"/>
</dbReference>
<organism evidence="10 11">
    <name type="scientific">Candidatus Fimisoma avicola</name>
    <dbReference type="NCBI Taxonomy" id="2840826"/>
    <lineage>
        <taxon>Bacteria</taxon>
        <taxon>Bacillati</taxon>
        <taxon>Bacillota</taxon>
        <taxon>Clostridia</taxon>
        <taxon>Eubacteriales</taxon>
        <taxon>Candidatus Fimisoma</taxon>
    </lineage>
</organism>
<dbReference type="FunFam" id="3.90.1640.10:FF:000001">
    <property type="entry name" value="Probable manganese-dependent inorganic pyrophosphatase"/>
    <property type="match status" value="1"/>
</dbReference>
<dbReference type="Pfam" id="PF02833">
    <property type="entry name" value="DHHA2"/>
    <property type="match status" value="1"/>
</dbReference>
<dbReference type="Proteomes" id="UP000824091">
    <property type="component" value="Unassembled WGS sequence"/>
</dbReference>
<dbReference type="EMBL" id="DVMO01000092">
    <property type="protein sequence ID" value="HIU27963.1"/>
    <property type="molecule type" value="Genomic_DNA"/>
</dbReference>
<dbReference type="Pfam" id="PF01368">
    <property type="entry name" value="DHH"/>
    <property type="match status" value="1"/>
</dbReference>
<dbReference type="EC" id="3.6.1.1" evidence="2"/>
<comment type="caution">
    <text evidence="10">The sequence shown here is derived from an EMBL/GenBank/DDBJ whole genome shotgun (WGS) entry which is preliminary data.</text>
</comment>
<dbReference type="PROSITE" id="PS51371">
    <property type="entry name" value="CBS"/>
    <property type="match status" value="1"/>
</dbReference>
<proteinExistence type="predicted"/>
<keyword evidence="3" id="KW-0479">Metal-binding</keyword>
<gene>
    <name evidence="10" type="ORF">IAD16_06260</name>
</gene>
<evidence type="ECO:0000313" key="11">
    <source>
        <dbReference type="Proteomes" id="UP000824091"/>
    </source>
</evidence>
<evidence type="ECO:0000256" key="3">
    <source>
        <dbReference type="ARBA" id="ARBA00022723"/>
    </source>
</evidence>
<dbReference type="GO" id="GO:0004427">
    <property type="term" value="F:inorganic diphosphate phosphatase activity"/>
    <property type="evidence" value="ECO:0007669"/>
    <property type="project" value="UniProtKB-EC"/>
</dbReference>
<keyword evidence="5" id="KW-0464">Manganese</keyword>
<sequence length="546" mass="60721">MDQNSKVYVIGHKNPDTDSICSAIAYAELKRRITGKFYEARRAGQINEETKYILDRFGVEPPEFLDNVSLQVKDMDINRMKGIDGNVSIKDVWEMMKARNMKTMPIVSGDSLEGLITIGDIATSYMDVHDSKILAKAQTPYENIKKALDGSMVSSASSAQYTDGKVAIAASGTDIMEDFIEKGDLVILGNRYEAQLCAIELEAACMVICQGTKVPDLIKRLAEEKGIAIISTPHDAFTAARLINQSIPVRYFMSRENLTTFDADELVDDIRETMAKKRYRDFPVLDEKGRFIGFISRRRLLGARKKKVILVDHNERSQSIDGISDAEILEIIDHHRIGSVETVEPVFFRNQPVGSTSTIVAQMYKENDVEISKTMAALMCSAIISDTLLFRSPTCTPADRRTCEELAGIAGINMEELARSMFNAGSDLSGKTAEEICAMDFKQFVCGDMTFGVGQISSMDREELDEIKGKLEPAMNELMKEKELNMLFFMLTDVMEESSDILWAGPGARELIAEAFGAGDGENFRLDGVVSRKKQMVPAIMGALRR</sequence>
<evidence type="ECO:0000256" key="8">
    <source>
        <dbReference type="PROSITE-ProRule" id="PRU00703"/>
    </source>
</evidence>
<dbReference type="InterPro" id="IPR010766">
    <property type="entry name" value="DRTGG"/>
</dbReference>
<dbReference type="NCBIfam" id="NF011443">
    <property type="entry name" value="PRK14869.1-5"/>
    <property type="match status" value="1"/>
</dbReference>
<evidence type="ECO:0000259" key="9">
    <source>
        <dbReference type="PROSITE" id="PS51371"/>
    </source>
</evidence>
<dbReference type="InterPro" id="IPR000644">
    <property type="entry name" value="CBS_dom"/>
</dbReference>
<dbReference type="InterPro" id="IPR038763">
    <property type="entry name" value="DHH_sf"/>
</dbReference>
<dbReference type="InterPro" id="IPR004097">
    <property type="entry name" value="DHHA2"/>
</dbReference>
<dbReference type="Gene3D" id="3.40.1390.20">
    <property type="entry name" value="HprK N-terminal domain-like"/>
    <property type="match status" value="1"/>
</dbReference>
<dbReference type="SUPFAM" id="SSF75138">
    <property type="entry name" value="HprK N-terminal domain-like"/>
    <property type="match status" value="1"/>
</dbReference>
<dbReference type="InterPro" id="IPR038222">
    <property type="entry name" value="DHHA2_dom_sf"/>
</dbReference>
<dbReference type="Pfam" id="PF00571">
    <property type="entry name" value="CBS"/>
    <property type="match status" value="2"/>
</dbReference>
<reference evidence="10" key="1">
    <citation type="submission" date="2020-10" db="EMBL/GenBank/DDBJ databases">
        <authorList>
            <person name="Gilroy R."/>
        </authorList>
    </citation>
    <scope>NUCLEOTIDE SEQUENCE</scope>
    <source>
        <strain evidence="10">11300</strain>
    </source>
</reference>
<dbReference type="GO" id="GO:0046872">
    <property type="term" value="F:metal ion binding"/>
    <property type="evidence" value="ECO:0007669"/>
    <property type="project" value="UniProtKB-KW"/>
</dbReference>
<dbReference type="InterPro" id="IPR001667">
    <property type="entry name" value="DDH_dom"/>
</dbReference>
<evidence type="ECO:0000256" key="5">
    <source>
        <dbReference type="ARBA" id="ARBA00023211"/>
    </source>
</evidence>
<dbReference type="Gene3D" id="3.90.1640.10">
    <property type="entry name" value="inorganic pyrophosphatase (n-terminal core)"/>
    <property type="match status" value="1"/>
</dbReference>
<evidence type="ECO:0000256" key="1">
    <source>
        <dbReference type="ARBA" id="ARBA00001936"/>
    </source>
</evidence>
<dbReference type="Gene3D" id="3.10.310.20">
    <property type="entry name" value="DHHA2 domain"/>
    <property type="match status" value="1"/>
</dbReference>
<accession>A0A9D1I688</accession>
<evidence type="ECO:0000256" key="2">
    <source>
        <dbReference type="ARBA" id="ARBA00012146"/>
    </source>
</evidence>
<evidence type="ECO:0000256" key="6">
    <source>
        <dbReference type="ARBA" id="ARBA00032535"/>
    </source>
</evidence>
<dbReference type="NCBIfam" id="NF011442">
    <property type="entry name" value="PRK14869.1-4"/>
    <property type="match status" value="1"/>
</dbReference>
<dbReference type="Gene3D" id="3.10.580.10">
    <property type="entry name" value="CBS-domain"/>
    <property type="match status" value="1"/>
</dbReference>
<feature type="domain" description="CBS" evidence="9">
    <location>
        <begin position="253"/>
        <end position="311"/>
    </location>
</feature>
<keyword evidence="4 10" id="KW-0378">Hydrolase</keyword>
<keyword evidence="8" id="KW-0129">CBS domain</keyword>
<dbReference type="PANTHER" id="PTHR12112:SF22">
    <property type="entry name" value="MANGANESE-DEPENDENT INORGANIC PYROPHOSPHATASE-RELATED"/>
    <property type="match status" value="1"/>
</dbReference>